<organism evidence="7 8">
    <name type="scientific">Prymnesium parvum</name>
    <name type="common">Toxic golden alga</name>
    <dbReference type="NCBI Taxonomy" id="97485"/>
    <lineage>
        <taxon>Eukaryota</taxon>
        <taxon>Haptista</taxon>
        <taxon>Haptophyta</taxon>
        <taxon>Prymnesiophyceae</taxon>
        <taxon>Prymnesiales</taxon>
        <taxon>Prymnesiaceae</taxon>
        <taxon>Prymnesium</taxon>
    </lineage>
</organism>
<dbReference type="GO" id="GO:0006816">
    <property type="term" value="P:calcium ion transport"/>
    <property type="evidence" value="ECO:0007669"/>
    <property type="project" value="TreeGrafter"/>
</dbReference>
<dbReference type="AlphaFoldDB" id="A0AB34IX97"/>
<dbReference type="GO" id="GO:0005886">
    <property type="term" value="C:plasma membrane"/>
    <property type="evidence" value="ECO:0007669"/>
    <property type="project" value="TreeGrafter"/>
</dbReference>
<dbReference type="PANTHER" id="PTHR46730:SF1">
    <property type="entry name" value="PLAT DOMAIN-CONTAINING PROTEIN"/>
    <property type="match status" value="1"/>
</dbReference>
<keyword evidence="5" id="KW-0472">Membrane</keyword>
<dbReference type="PANTHER" id="PTHR46730">
    <property type="entry name" value="POLYCYSTIN-1"/>
    <property type="match status" value="1"/>
</dbReference>
<keyword evidence="4" id="KW-1133">Transmembrane helix</keyword>
<dbReference type="Pfam" id="PF02010">
    <property type="entry name" value="REJ"/>
    <property type="match status" value="1"/>
</dbReference>
<evidence type="ECO:0000313" key="7">
    <source>
        <dbReference type="EMBL" id="KAL1508457.1"/>
    </source>
</evidence>
<comment type="subcellular location">
    <subcellularLocation>
        <location evidence="1">Membrane</location>
    </subcellularLocation>
</comment>
<dbReference type="Proteomes" id="UP001515480">
    <property type="component" value="Unassembled WGS sequence"/>
</dbReference>
<keyword evidence="2" id="KW-0812">Transmembrane</keyword>
<protein>
    <recommendedName>
        <fullName evidence="6">PKD/REJ-like domain-containing protein</fullName>
    </recommendedName>
</protein>
<evidence type="ECO:0000256" key="1">
    <source>
        <dbReference type="ARBA" id="ARBA00004370"/>
    </source>
</evidence>
<evidence type="ECO:0000256" key="2">
    <source>
        <dbReference type="ARBA" id="ARBA00022692"/>
    </source>
</evidence>
<feature type="domain" description="PKD/REJ-like" evidence="6">
    <location>
        <begin position="6"/>
        <end position="374"/>
    </location>
</feature>
<accession>A0AB34IX97</accession>
<name>A0AB34IX97_PRYPA</name>
<dbReference type="InterPro" id="IPR002859">
    <property type="entry name" value="PKD/REJ-like"/>
</dbReference>
<sequence length="517" mass="55375">MAAGTDNTCGYAEVNVTLTPEPLVAFIQGGQERDFGLDAPVSLSACRSKDADDPQAECVVDVSGTYSCGILRFMWSCHPLSDGAVCPAPPAGKQLDCEWNILPKSFTVGLYHVRVNVSKVGSTEEASSAINLRVGTITDNELSVSITTPTIDSTALFRPTSNSRLQLSTSASISQVSYLWTARTLDGSEVLDLTSLNVSSTGTSLPSLVVLPNVLKAGGSYFFRVYATTPGGKTAAANLTLDLSTPPYGGTFSISTEPPYEALSSDVTMIAEQWSGNVDDLPLSYAFYFVDSKHALEEELWTALGPASVSNVATWYDPPAGNFTLTCRVFDTSSASTFVQQDISIESTVLDSAKISSLLANLQTLSELGDTSAQMQVVNSFANALNFVSASDDSPAHESNSAELKAQRSALRDELVSSLQSANLESTSPLVLQQVAAALQTVVATPDEGPPRKFWDPLVTFFLLVKEKEGLFGSPERALQVHHPLCHPALQKHRPSLCLRIKLGHLQSHHLHRRSAI</sequence>
<dbReference type="GO" id="GO:0005261">
    <property type="term" value="F:monoatomic cation channel activity"/>
    <property type="evidence" value="ECO:0007669"/>
    <property type="project" value="TreeGrafter"/>
</dbReference>
<comment type="caution">
    <text evidence="7">The sequence shown here is derived from an EMBL/GenBank/DDBJ whole genome shotgun (WGS) entry which is preliminary data.</text>
</comment>
<evidence type="ECO:0000256" key="5">
    <source>
        <dbReference type="ARBA" id="ARBA00023136"/>
    </source>
</evidence>
<evidence type="ECO:0000256" key="3">
    <source>
        <dbReference type="ARBA" id="ARBA00022737"/>
    </source>
</evidence>
<evidence type="ECO:0000259" key="6">
    <source>
        <dbReference type="Pfam" id="PF02010"/>
    </source>
</evidence>
<proteinExistence type="predicted"/>
<evidence type="ECO:0000313" key="8">
    <source>
        <dbReference type="Proteomes" id="UP001515480"/>
    </source>
</evidence>
<gene>
    <name evidence="7" type="ORF">AB1Y20_004560</name>
</gene>
<evidence type="ECO:0000256" key="4">
    <source>
        <dbReference type="ARBA" id="ARBA00022989"/>
    </source>
</evidence>
<keyword evidence="3" id="KW-0677">Repeat</keyword>
<dbReference type="EMBL" id="JBGBPQ010000016">
    <property type="protein sequence ID" value="KAL1508457.1"/>
    <property type="molecule type" value="Genomic_DNA"/>
</dbReference>
<keyword evidence="8" id="KW-1185">Reference proteome</keyword>
<reference evidence="7 8" key="1">
    <citation type="journal article" date="2024" name="Science">
        <title>Giant polyketide synthase enzymes in the biosynthesis of giant marine polyether toxins.</title>
        <authorList>
            <person name="Fallon T.R."/>
            <person name="Shende V.V."/>
            <person name="Wierzbicki I.H."/>
            <person name="Pendleton A.L."/>
            <person name="Watervoot N.F."/>
            <person name="Auber R.P."/>
            <person name="Gonzalez D.J."/>
            <person name="Wisecaver J.H."/>
            <person name="Moore B.S."/>
        </authorList>
    </citation>
    <scope>NUCLEOTIDE SEQUENCE [LARGE SCALE GENOMIC DNA]</scope>
    <source>
        <strain evidence="7 8">12B1</strain>
    </source>
</reference>